<reference evidence="2 3" key="1">
    <citation type="journal article" date="2006" name="Science">
        <title>Phytophthora genome sequences uncover evolutionary origins and mechanisms of pathogenesis.</title>
        <authorList>
            <person name="Tyler B.M."/>
            <person name="Tripathy S."/>
            <person name="Zhang X."/>
            <person name="Dehal P."/>
            <person name="Jiang R.H."/>
            <person name="Aerts A."/>
            <person name="Arredondo F.D."/>
            <person name="Baxter L."/>
            <person name="Bensasson D."/>
            <person name="Beynon J.L."/>
            <person name="Chapman J."/>
            <person name="Damasceno C.M."/>
            <person name="Dorrance A.E."/>
            <person name="Dou D."/>
            <person name="Dickerman A.W."/>
            <person name="Dubchak I.L."/>
            <person name="Garbelotto M."/>
            <person name="Gijzen M."/>
            <person name="Gordon S.G."/>
            <person name="Govers F."/>
            <person name="Grunwald N.J."/>
            <person name="Huang W."/>
            <person name="Ivors K.L."/>
            <person name="Jones R.W."/>
            <person name="Kamoun S."/>
            <person name="Krampis K."/>
            <person name="Lamour K.H."/>
            <person name="Lee M.K."/>
            <person name="McDonald W.H."/>
            <person name="Medina M."/>
            <person name="Meijer H.J."/>
            <person name="Nordberg E.K."/>
            <person name="Maclean D.J."/>
            <person name="Ospina-Giraldo M.D."/>
            <person name="Morris P.F."/>
            <person name="Phuntumart V."/>
            <person name="Putnam N.H."/>
            <person name="Rash S."/>
            <person name="Rose J.K."/>
            <person name="Sakihama Y."/>
            <person name="Salamov A.A."/>
            <person name="Savidor A."/>
            <person name="Scheuring C.F."/>
            <person name="Smith B.M."/>
            <person name="Sobral B.W."/>
            <person name="Terry A."/>
            <person name="Torto-Alalibo T.A."/>
            <person name="Win J."/>
            <person name="Xu Z."/>
            <person name="Zhang H."/>
            <person name="Grigoriev I.V."/>
            <person name="Rokhsar D.S."/>
            <person name="Boore J.L."/>
        </authorList>
    </citation>
    <scope>NUCLEOTIDE SEQUENCE [LARGE SCALE GENOMIC DNA]</scope>
    <source>
        <strain evidence="2 3">P6497</strain>
    </source>
</reference>
<dbReference type="GeneID" id="20644601"/>
<sequence length="122" mass="13415">MVSSTGPSIATNCRIPLSGQLADSVPSRPFSSGFPHHVRPSDEGRPDASEAPYEADAPAPRTRVAVTIADPFVNFVQRKYDASQARLEDANLRAANPIAAVDRMKDDLRQFETLGIQYDRFR</sequence>
<evidence type="ECO:0000256" key="1">
    <source>
        <dbReference type="SAM" id="MobiDB-lite"/>
    </source>
</evidence>
<dbReference type="KEGG" id="psoj:PHYSODRAFT_321237"/>
<name>G4YGU5_PHYSP</name>
<organism evidence="2 3">
    <name type="scientific">Phytophthora sojae (strain P6497)</name>
    <name type="common">Soybean stem and root rot agent</name>
    <name type="synonym">Phytophthora megasperma f. sp. glycines</name>
    <dbReference type="NCBI Taxonomy" id="1094619"/>
    <lineage>
        <taxon>Eukaryota</taxon>
        <taxon>Sar</taxon>
        <taxon>Stramenopiles</taxon>
        <taxon>Oomycota</taxon>
        <taxon>Peronosporomycetes</taxon>
        <taxon>Peronosporales</taxon>
        <taxon>Peronosporaceae</taxon>
        <taxon>Phytophthora</taxon>
    </lineage>
</organism>
<dbReference type="RefSeq" id="XP_009514701.1">
    <property type="nucleotide sequence ID" value="XM_009516406.1"/>
</dbReference>
<feature type="region of interest" description="Disordered" evidence="1">
    <location>
        <begin position="24"/>
        <end position="58"/>
    </location>
</feature>
<evidence type="ECO:0000313" key="3">
    <source>
        <dbReference type="Proteomes" id="UP000002640"/>
    </source>
</evidence>
<evidence type="ECO:0000313" key="2">
    <source>
        <dbReference type="EMBL" id="EGZ27426.1"/>
    </source>
</evidence>
<feature type="compositionally biased region" description="Basic and acidic residues" evidence="1">
    <location>
        <begin position="39"/>
        <end position="48"/>
    </location>
</feature>
<dbReference type="AlphaFoldDB" id="G4YGU5"/>
<dbReference type="Proteomes" id="UP000002640">
    <property type="component" value="Unassembled WGS sequence"/>
</dbReference>
<dbReference type="InParanoid" id="G4YGU5"/>
<dbReference type="EMBL" id="JH159151">
    <property type="protein sequence ID" value="EGZ27426.1"/>
    <property type="molecule type" value="Genomic_DNA"/>
</dbReference>
<proteinExistence type="predicted"/>
<protein>
    <submittedName>
        <fullName evidence="2">Uncharacterized protein</fullName>
    </submittedName>
</protein>
<accession>G4YGU5</accession>
<keyword evidence="3" id="KW-1185">Reference proteome</keyword>
<gene>
    <name evidence="2" type="ORF">PHYSODRAFT_321237</name>
</gene>